<accession>A0A9P7JQF1</accession>
<reference evidence="1" key="1">
    <citation type="journal article" date="2020" name="New Phytol.">
        <title>Comparative genomics reveals dynamic genome evolution in host specialist ectomycorrhizal fungi.</title>
        <authorList>
            <person name="Lofgren L.A."/>
            <person name="Nguyen N.H."/>
            <person name="Vilgalys R."/>
            <person name="Ruytinx J."/>
            <person name="Liao H.L."/>
            <person name="Branco S."/>
            <person name="Kuo A."/>
            <person name="LaButti K."/>
            <person name="Lipzen A."/>
            <person name="Andreopoulos W."/>
            <person name="Pangilinan J."/>
            <person name="Riley R."/>
            <person name="Hundley H."/>
            <person name="Na H."/>
            <person name="Barry K."/>
            <person name="Grigoriev I.V."/>
            <person name="Stajich J.E."/>
            <person name="Kennedy P.G."/>
        </authorList>
    </citation>
    <scope>NUCLEOTIDE SEQUENCE</scope>
    <source>
        <strain evidence="1">FC423</strain>
    </source>
</reference>
<keyword evidence="2" id="KW-1185">Reference proteome</keyword>
<dbReference type="RefSeq" id="XP_041289373.1">
    <property type="nucleotide sequence ID" value="XM_041434006.1"/>
</dbReference>
<gene>
    <name evidence="1" type="ORF">F5147DRAFT_655724</name>
</gene>
<dbReference type="AlphaFoldDB" id="A0A9P7JQF1"/>
<dbReference type="EMBL" id="JABBWM010000056">
    <property type="protein sequence ID" value="KAG2099890.1"/>
    <property type="molecule type" value="Genomic_DNA"/>
</dbReference>
<organism evidence="1 2">
    <name type="scientific">Suillus discolor</name>
    <dbReference type="NCBI Taxonomy" id="1912936"/>
    <lineage>
        <taxon>Eukaryota</taxon>
        <taxon>Fungi</taxon>
        <taxon>Dikarya</taxon>
        <taxon>Basidiomycota</taxon>
        <taxon>Agaricomycotina</taxon>
        <taxon>Agaricomycetes</taxon>
        <taxon>Agaricomycetidae</taxon>
        <taxon>Boletales</taxon>
        <taxon>Suillineae</taxon>
        <taxon>Suillaceae</taxon>
        <taxon>Suillus</taxon>
    </lineage>
</organism>
<proteinExistence type="predicted"/>
<sequence length="180" mass="19381">MPMIKRAGKAALLLPGGSGVQATFKPIDPRILGEYFEGLSDIQATFQDIRRVSMPITTNAHYIKSAAPSSSRTSVPGTPMAALLVLGDSSGHCIVAIHVPHSTKRFLGENTTGMHIGAISGGNQKKRQRRTRENEAAQIARYRVIIHDWLGSPSGAALATISLKLSCKFGLGRFYYSEMG</sequence>
<comment type="caution">
    <text evidence="1">The sequence shown here is derived from an EMBL/GenBank/DDBJ whole genome shotgun (WGS) entry which is preliminary data.</text>
</comment>
<evidence type="ECO:0000313" key="2">
    <source>
        <dbReference type="Proteomes" id="UP000823399"/>
    </source>
</evidence>
<name>A0A9P7JQF1_9AGAM</name>
<evidence type="ECO:0000313" key="1">
    <source>
        <dbReference type="EMBL" id="KAG2099890.1"/>
    </source>
</evidence>
<protein>
    <submittedName>
        <fullName evidence="1">Uncharacterized protein</fullName>
    </submittedName>
</protein>
<dbReference type="Proteomes" id="UP000823399">
    <property type="component" value="Unassembled WGS sequence"/>
</dbReference>
<dbReference type="GeneID" id="64696265"/>